<sequence>MKEVQKNFDAFVIQRQNTLNLKLECSGFWSAYIDELHDHPLADEFQYVCILRPPSSWIRSVVNHWVKIKKDMRYDYINELFWKQKVGVDLHQIPNLEGEAQNEQVKILEDFYFDYTNKTRKLDNVDYVWLSQIEEYLPVLNQKIDEVGDPGKSWKRGRSYKVFTYENEALDAEYEKLTSAFHMAIPK</sequence>
<name>A0A2S7T5Q1_9FLAO</name>
<organism evidence="1 2">
    <name type="scientific">Aureicoccus marinus</name>
    <dbReference type="NCBI Taxonomy" id="754435"/>
    <lineage>
        <taxon>Bacteria</taxon>
        <taxon>Pseudomonadati</taxon>
        <taxon>Bacteroidota</taxon>
        <taxon>Flavobacteriia</taxon>
        <taxon>Flavobacteriales</taxon>
        <taxon>Flavobacteriaceae</taxon>
        <taxon>Aureicoccus</taxon>
    </lineage>
</organism>
<proteinExistence type="predicted"/>
<dbReference type="EMBL" id="MQVX01000001">
    <property type="protein sequence ID" value="PQJ15252.1"/>
    <property type="molecule type" value="Genomic_DNA"/>
</dbReference>
<comment type="caution">
    <text evidence="1">The sequence shown here is derived from an EMBL/GenBank/DDBJ whole genome shotgun (WGS) entry which is preliminary data.</text>
</comment>
<protein>
    <recommendedName>
        <fullName evidence="3">Sulfotransferase family protein</fullName>
    </recommendedName>
</protein>
<gene>
    <name evidence="1" type="ORF">BST99_05480</name>
</gene>
<dbReference type="Proteomes" id="UP000239366">
    <property type="component" value="Unassembled WGS sequence"/>
</dbReference>
<keyword evidence="2" id="KW-1185">Reference proteome</keyword>
<evidence type="ECO:0000313" key="2">
    <source>
        <dbReference type="Proteomes" id="UP000239366"/>
    </source>
</evidence>
<evidence type="ECO:0000313" key="1">
    <source>
        <dbReference type="EMBL" id="PQJ15252.1"/>
    </source>
</evidence>
<accession>A0A2S7T5Q1</accession>
<reference evidence="2" key="1">
    <citation type="submission" date="2016-11" db="EMBL/GenBank/DDBJ databases">
        <title>Trade-off between light-utilization and light-protection in marine flavobacteria.</title>
        <authorList>
            <person name="Kumagai Y."/>
            <person name="Yoshizawa S."/>
            <person name="Kogure K."/>
        </authorList>
    </citation>
    <scope>NUCLEOTIDE SEQUENCE [LARGE SCALE GENOMIC DNA]</scope>
    <source>
        <strain evidence="2">SG-18</strain>
    </source>
</reference>
<dbReference type="AlphaFoldDB" id="A0A2S7T5Q1"/>
<evidence type="ECO:0008006" key="3">
    <source>
        <dbReference type="Google" id="ProtNLM"/>
    </source>
</evidence>